<gene>
    <name evidence="1" type="ORF">C8D72_1736</name>
</gene>
<dbReference type="RefSeq" id="WP_115853995.1">
    <property type="nucleotide sequence ID" value="NZ_QRDJ01000007.1"/>
</dbReference>
<evidence type="ECO:0000313" key="2">
    <source>
        <dbReference type="Proteomes" id="UP000256334"/>
    </source>
</evidence>
<dbReference type="AlphaFoldDB" id="A0A3D9DVX8"/>
<comment type="caution">
    <text evidence="1">The sequence shown here is derived from an EMBL/GenBank/DDBJ whole genome shotgun (WGS) entry which is preliminary data.</text>
</comment>
<evidence type="ECO:0000313" key="1">
    <source>
        <dbReference type="EMBL" id="REC94907.1"/>
    </source>
</evidence>
<organism evidence="1 2">
    <name type="scientific">Kushneria indalinina DSM 14324</name>
    <dbReference type="NCBI Taxonomy" id="1122140"/>
    <lineage>
        <taxon>Bacteria</taxon>
        <taxon>Pseudomonadati</taxon>
        <taxon>Pseudomonadota</taxon>
        <taxon>Gammaproteobacteria</taxon>
        <taxon>Oceanospirillales</taxon>
        <taxon>Halomonadaceae</taxon>
        <taxon>Kushneria</taxon>
    </lineage>
</organism>
<proteinExistence type="predicted"/>
<dbReference type="Proteomes" id="UP000256334">
    <property type="component" value="Unassembled WGS sequence"/>
</dbReference>
<dbReference type="EMBL" id="QRDJ01000007">
    <property type="protein sequence ID" value="REC94907.1"/>
    <property type="molecule type" value="Genomic_DNA"/>
</dbReference>
<sequence>MNIFDPENATKVQQWAADKLESLFSEFPYMGPLVSGDGTPYLLIETDIGDVRVNVLSTHILPVNRVFLQVQDDPYMCIAPGRACMYLREKGAKSDRVPRR</sequence>
<keyword evidence="2" id="KW-1185">Reference proteome</keyword>
<accession>A0A3D9DVX8</accession>
<name>A0A3D9DVX8_9GAMM</name>
<protein>
    <submittedName>
        <fullName evidence="1">Uncharacterized protein</fullName>
    </submittedName>
</protein>
<reference evidence="1 2" key="1">
    <citation type="submission" date="2018-07" db="EMBL/GenBank/DDBJ databases">
        <title>Genomic Encyclopedia of Type Strains, Phase IV (KMG-IV): sequencing the most valuable type-strain genomes for metagenomic binning, comparative biology and taxonomic classification.</title>
        <authorList>
            <person name="Goeker M."/>
        </authorList>
    </citation>
    <scope>NUCLEOTIDE SEQUENCE [LARGE SCALE GENOMIC DNA]</scope>
    <source>
        <strain evidence="1 2">DSM 14324</strain>
    </source>
</reference>